<dbReference type="KEGG" id="hspo:JGZ69_03850"/>
<dbReference type="EMBL" id="CP066701">
    <property type="protein sequence ID" value="QQX26081.1"/>
    <property type="molecule type" value="Genomic_DNA"/>
</dbReference>
<reference evidence="2 3" key="1">
    <citation type="submission" date="2020-12" db="EMBL/GenBank/DDBJ databases">
        <title>Taxonomic evaluation of the Bacillus sporothermodurans group of bacteria based on whole genome sequences.</title>
        <authorList>
            <person name="Fiedler G."/>
            <person name="Herbstmann A.-D."/>
            <person name="Doll E."/>
            <person name="Wenning M."/>
            <person name="Brinks E."/>
            <person name="Kabisch J."/>
            <person name="Breitenwieser F."/>
            <person name="Lappann M."/>
            <person name="Boehnlein C."/>
            <person name="Franz C."/>
        </authorList>
    </citation>
    <scope>NUCLEOTIDE SEQUENCE [LARGE SCALE GENOMIC DNA]</scope>
    <source>
        <strain evidence="2 3">DSM 10599</strain>
    </source>
</reference>
<name>A0AB37HF41_9BACI</name>
<dbReference type="RefSeq" id="WP_202299862.1">
    <property type="nucleotide sequence ID" value="NZ_CP066701.1"/>
</dbReference>
<gene>
    <name evidence="2" type="ORF">JGZ69_03850</name>
</gene>
<dbReference type="AlphaFoldDB" id="A0AB37HF41"/>
<dbReference type="Proteomes" id="UP000595512">
    <property type="component" value="Chromosome"/>
</dbReference>
<feature type="region of interest" description="Disordered" evidence="1">
    <location>
        <begin position="1"/>
        <end position="56"/>
    </location>
</feature>
<evidence type="ECO:0000313" key="2">
    <source>
        <dbReference type="EMBL" id="QQX26081.1"/>
    </source>
</evidence>
<accession>A0AB37HF41</accession>
<feature type="compositionally biased region" description="Basic and acidic residues" evidence="1">
    <location>
        <begin position="37"/>
        <end position="46"/>
    </location>
</feature>
<protein>
    <submittedName>
        <fullName evidence="2">Uncharacterized protein</fullName>
    </submittedName>
</protein>
<sequence>MSRNHALGKMRIQPKLLEIKGMKPKTKAKNLTWSPKRRNEAQDQSKKSNLVAKAPE</sequence>
<evidence type="ECO:0000313" key="3">
    <source>
        <dbReference type="Proteomes" id="UP000595512"/>
    </source>
</evidence>
<proteinExistence type="predicted"/>
<organism evidence="2 3">
    <name type="scientific">Heyndrickxia sporothermodurans</name>
    <dbReference type="NCBI Taxonomy" id="46224"/>
    <lineage>
        <taxon>Bacteria</taxon>
        <taxon>Bacillati</taxon>
        <taxon>Bacillota</taxon>
        <taxon>Bacilli</taxon>
        <taxon>Bacillales</taxon>
        <taxon>Bacillaceae</taxon>
        <taxon>Heyndrickxia</taxon>
    </lineage>
</organism>
<evidence type="ECO:0000256" key="1">
    <source>
        <dbReference type="SAM" id="MobiDB-lite"/>
    </source>
</evidence>